<dbReference type="AlphaFoldDB" id="A0A923IZ43"/>
<dbReference type="EMBL" id="JAAZWO010000002">
    <property type="protein sequence ID" value="MBC2396582.1"/>
    <property type="molecule type" value="Genomic_DNA"/>
</dbReference>
<gene>
    <name evidence="2" type="ORF">HGG79_02155</name>
</gene>
<proteinExistence type="predicted"/>
<dbReference type="Proteomes" id="UP000563151">
    <property type="component" value="Unassembled WGS sequence"/>
</dbReference>
<evidence type="ECO:0000256" key="1">
    <source>
        <dbReference type="SAM" id="Coils"/>
    </source>
</evidence>
<name>A0A923IZ43_CLOTT</name>
<keyword evidence="3" id="KW-1185">Reference proteome</keyword>
<evidence type="ECO:0000313" key="2">
    <source>
        <dbReference type="EMBL" id="MBC2396582.1"/>
    </source>
</evidence>
<feature type="coiled-coil region" evidence="1">
    <location>
        <begin position="30"/>
        <end position="60"/>
    </location>
</feature>
<comment type="caution">
    <text evidence="2">The sequence shown here is derived from an EMBL/GenBank/DDBJ whole genome shotgun (WGS) entry which is preliminary data.</text>
</comment>
<dbReference type="InterPro" id="IPR054688">
    <property type="entry name" value="CD1247_N"/>
</dbReference>
<evidence type="ECO:0000313" key="3">
    <source>
        <dbReference type="Proteomes" id="UP000563151"/>
    </source>
</evidence>
<dbReference type="NCBIfam" id="NF045650">
    <property type="entry name" value="CD1247_Nterm"/>
    <property type="match status" value="1"/>
</dbReference>
<accession>A0A923IZ43</accession>
<sequence length="133" mass="15130">MDSMTSKVSYLNGLVDGLGIDAESKEGKVVREIVNVLNEMAEEIEEIKDSQRDIQDYVDALDEDLTSLEDDLYDEDDNYDEEEIEDFVDMTCDNCGETVYIDTAILQGKDKITCPNCHKEIKLHLNCDCEECD</sequence>
<reference evidence="2 3" key="1">
    <citation type="submission" date="2020-04" db="EMBL/GenBank/DDBJ databases">
        <title>Genomic insights into acetone-butanol-ethanol (ABE) fermentation by sequencing solventogenic clostridia strains.</title>
        <authorList>
            <person name="Brown S."/>
        </authorList>
    </citation>
    <scope>NUCLEOTIDE SEQUENCE [LARGE SCALE GENOMIC DNA]</scope>
    <source>
        <strain evidence="2 3">DJ011</strain>
    </source>
</reference>
<keyword evidence="1" id="KW-0175">Coiled coil</keyword>
<evidence type="ECO:0008006" key="4">
    <source>
        <dbReference type="Google" id="ProtNLM"/>
    </source>
</evidence>
<protein>
    <recommendedName>
        <fullName evidence="4">Zinc ribbon domain-containing protein</fullName>
    </recommendedName>
</protein>
<dbReference type="RefSeq" id="WP_035148685.1">
    <property type="nucleotide sequence ID" value="NZ_JAAZWO010000002.1"/>
</dbReference>
<organism evidence="2 3">
    <name type="scientific">Clostridium tetanomorphum</name>
    <dbReference type="NCBI Taxonomy" id="1553"/>
    <lineage>
        <taxon>Bacteria</taxon>
        <taxon>Bacillati</taxon>
        <taxon>Bacillota</taxon>
        <taxon>Clostridia</taxon>
        <taxon>Eubacteriales</taxon>
        <taxon>Clostridiaceae</taxon>
        <taxon>Clostridium</taxon>
    </lineage>
</organism>